<keyword evidence="3 5" id="KW-0808">Transferase</keyword>
<sequence length="436" mass="47973">MSKRNVRVFKFNIFYIFDTERQIKFITKAGNNAMDSQKIVIAFPFTGGELGGSHISATGLICGLDRDKFKPIIILHKKGLILEEYLRKVGLPFMLAPDVSILSADSDLGFAASVANGLSLVRTTATLAPFLRRHRVDIVHTNDGRMHATWALAARLSGAKLLWHHRGDPMARGVNIVAPLLANHIVTVSHFVRPAKPIVPVTHKITVLHSPFDHPSGLPDRDACRRKFVEELGLRPDTRFVGYVGGLIERKRPVKFVEAVHAFLQHHPEFPLAGLLFGSNAANGPDLDGAVKCRAKELGISDRIHLMGFRTPIAPCMGALDALLVTAVNEPFGRTLIEAMLLQTPVVATNHGGNPEAIDDGLTGYLVKAECPEAFVGPLERLLFDRHQWETISSTALENARARYGNKAHIEGISRLYETLVPRQSPAMHGQLVSRH</sequence>
<evidence type="ECO:0000256" key="3">
    <source>
        <dbReference type="ARBA" id="ARBA00022679"/>
    </source>
</evidence>
<evidence type="ECO:0000259" key="4">
    <source>
        <dbReference type="Pfam" id="PF00534"/>
    </source>
</evidence>
<dbReference type="EMBL" id="CP120374">
    <property type="protein sequence ID" value="WEX89783.1"/>
    <property type="molecule type" value="Genomic_DNA"/>
</dbReference>
<dbReference type="RefSeq" id="WP_280661754.1">
    <property type="nucleotide sequence ID" value="NZ_CP120374.1"/>
</dbReference>
<evidence type="ECO:0000256" key="2">
    <source>
        <dbReference type="ARBA" id="ARBA00022676"/>
    </source>
</evidence>
<organism evidence="5 6">
    <name type="scientific">Sinorhizobium garamanticum</name>
    <dbReference type="NCBI Taxonomy" id="680247"/>
    <lineage>
        <taxon>Bacteria</taxon>
        <taxon>Pseudomonadati</taxon>
        <taxon>Pseudomonadota</taxon>
        <taxon>Alphaproteobacteria</taxon>
        <taxon>Hyphomicrobiales</taxon>
        <taxon>Rhizobiaceae</taxon>
        <taxon>Sinorhizobium/Ensifer group</taxon>
        <taxon>Sinorhizobium</taxon>
    </lineage>
</organism>
<protein>
    <submittedName>
        <fullName evidence="5">Glycosyltransferase</fullName>
        <ecNumber evidence="5">2.4.-.-</ecNumber>
    </submittedName>
</protein>
<comment type="similarity">
    <text evidence="1">Belongs to the glycosyltransferase group 1 family. Glycosyltransferase 4 subfamily.</text>
</comment>
<dbReference type="GO" id="GO:0016757">
    <property type="term" value="F:glycosyltransferase activity"/>
    <property type="evidence" value="ECO:0007669"/>
    <property type="project" value="UniProtKB-KW"/>
</dbReference>
<dbReference type="Pfam" id="PF00534">
    <property type="entry name" value="Glycos_transf_1"/>
    <property type="match status" value="1"/>
</dbReference>
<evidence type="ECO:0000256" key="1">
    <source>
        <dbReference type="ARBA" id="ARBA00009481"/>
    </source>
</evidence>
<dbReference type="PANTHER" id="PTHR12526:SF640">
    <property type="entry name" value="COLANIC ACID BIOSYNTHESIS GLYCOSYLTRANSFERASE WCAL-RELATED"/>
    <property type="match status" value="1"/>
</dbReference>
<gene>
    <name evidence="5" type="ORF">PZN02_005100</name>
</gene>
<keyword evidence="2 5" id="KW-0328">Glycosyltransferase</keyword>
<dbReference type="InterPro" id="IPR001296">
    <property type="entry name" value="Glyco_trans_1"/>
</dbReference>
<dbReference type="PANTHER" id="PTHR12526">
    <property type="entry name" value="GLYCOSYLTRANSFERASE"/>
    <property type="match status" value="1"/>
</dbReference>
<proteinExistence type="inferred from homology"/>
<accession>A0ABY8DHX1</accession>
<feature type="domain" description="Glycosyl transferase family 1" evidence="4">
    <location>
        <begin position="227"/>
        <end position="388"/>
    </location>
</feature>
<evidence type="ECO:0000313" key="5">
    <source>
        <dbReference type="EMBL" id="WEX89783.1"/>
    </source>
</evidence>
<evidence type="ECO:0000313" key="6">
    <source>
        <dbReference type="Proteomes" id="UP001229355"/>
    </source>
</evidence>
<name>A0ABY8DHX1_9HYPH</name>
<dbReference type="SUPFAM" id="SSF53756">
    <property type="entry name" value="UDP-Glycosyltransferase/glycogen phosphorylase"/>
    <property type="match status" value="1"/>
</dbReference>
<dbReference type="Proteomes" id="UP001229355">
    <property type="component" value="Chromosome 2"/>
</dbReference>
<dbReference type="EC" id="2.4.-.-" evidence="5"/>
<reference evidence="5 6" key="1">
    <citation type="submission" date="2023-03" db="EMBL/GenBank/DDBJ databases">
        <authorList>
            <person name="Kaur S."/>
            <person name="Espinosa-Saiz D."/>
            <person name="Velazquez E."/>
            <person name="Menendez E."/>
            <person name="diCenzo G.C."/>
        </authorList>
    </citation>
    <scope>NUCLEOTIDE SEQUENCE [LARGE SCALE GENOMIC DNA]</scope>
    <source>
        <strain evidence="5 6">LMG 24692</strain>
    </source>
</reference>
<dbReference type="Gene3D" id="3.40.50.2000">
    <property type="entry name" value="Glycogen Phosphorylase B"/>
    <property type="match status" value="2"/>
</dbReference>
<keyword evidence="6" id="KW-1185">Reference proteome</keyword>